<accession>A0A849K942</accession>
<comment type="similarity">
    <text evidence="1">Belongs to the YciI family.</text>
</comment>
<gene>
    <name evidence="3" type="ORF">HK415_04645</name>
</gene>
<dbReference type="PANTHER" id="PTHR35174:SF3">
    <property type="entry name" value="BLL7171 PROTEIN"/>
    <property type="match status" value="1"/>
</dbReference>
<dbReference type="PANTHER" id="PTHR35174">
    <property type="entry name" value="BLL7171 PROTEIN-RELATED"/>
    <property type="match status" value="1"/>
</dbReference>
<dbReference type="Proteomes" id="UP000552954">
    <property type="component" value="Unassembled WGS sequence"/>
</dbReference>
<reference evidence="3 4" key="1">
    <citation type="submission" date="2020-05" db="EMBL/GenBank/DDBJ databases">
        <authorList>
            <person name="Khan S.A."/>
            <person name="Jeon C.O."/>
            <person name="Chun B.H."/>
        </authorList>
    </citation>
    <scope>NUCLEOTIDE SEQUENCE [LARGE SCALE GENOMIC DNA]</scope>
    <source>
        <strain evidence="3 4">B156</strain>
    </source>
</reference>
<reference evidence="3 4" key="2">
    <citation type="submission" date="2020-06" db="EMBL/GenBank/DDBJ databases">
        <title>Ramlibacter rhizophilus sp. nov., isolated from rhizosphere soil of national flower Mugunghwa from South Korea.</title>
        <authorList>
            <person name="Zheng-Fei Y."/>
            <person name="Huan T."/>
        </authorList>
    </citation>
    <scope>NUCLEOTIDE SEQUENCE [LARGE SCALE GENOMIC DNA]</scope>
    <source>
        <strain evidence="3 4">B156</strain>
    </source>
</reference>
<evidence type="ECO:0000313" key="4">
    <source>
        <dbReference type="Proteomes" id="UP000552954"/>
    </source>
</evidence>
<dbReference type="RefSeq" id="WP_171556952.1">
    <property type="nucleotide sequence ID" value="NZ_JABFCS010000001.1"/>
</dbReference>
<dbReference type="EMBL" id="JABFCS010000001">
    <property type="protein sequence ID" value="NNU42607.1"/>
    <property type="molecule type" value="Genomic_DNA"/>
</dbReference>
<evidence type="ECO:0000259" key="2">
    <source>
        <dbReference type="Pfam" id="PF03795"/>
    </source>
</evidence>
<protein>
    <recommendedName>
        <fullName evidence="2">YCII-related domain-containing protein</fullName>
    </recommendedName>
</protein>
<dbReference type="AlphaFoldDB" id="A0A849K942"/>
<dbReference type="InterPro" id="IPR011008">
    <property type="entry name" value="Dimeric_a/b-barrel"/>
</dbReference>
<dbReference type="Pfam" id="PF03795">
    <property type="entry name" value="YCII"/>
    <property type="match status" value="1"/>
</dbReference>
<dbReference type="Gene3D" id="3.30.70.1060">
    <property type="entry name" value="Dimeric alpha+beta barrel"/>
    <property type="match status" value="1"/>
</dbReference>
<evidence type="ECO:0000313" key="3">
    <source>
        <dbReference type="EMBL" id="NNU42607.1"/>
    </source>
</evidence>
<dbReference type="SUPFAM" id="SSF54909">
    <property type="entry name" value="Dimeric alpha+beta barrel"/>
    <property type="match status" value="1"/>
</dbReference>
<dbReference type="InterPro" id="IPR005545">
    <property type="entry name" value="YCII"/>
</dbReference>
<proteinExistence type="inferred from homology"/>
<organism evidence="3 4">
    <name type="scientific">Ramlibacter montanisoli</name>
    <dbReference type="NCBI Taxonomy" id="2732512"/>
    <lineage>
        <taxon>Bacteria</taxon>
        <taxon>Pseudomonadati</taxon>
        <taxon>Pseudomonadota</taxon>
        <taxon>Betaproteobacteria</taxon>
        <taxon>Burkholderiales</taxon>
        <taxon>Comamonadaceae</taxon>
        <taxon>Ramlibacter</taxon>
    </lineage>
</organism>
<feature type="domain" description="YCII-related" evidence="2">
    <location>
        <begin position="27"/>
        <end position="118"/>
    </location>
</feature>
<keyword evidence="4" id="KW-1185">Reference proteome</keyword>
<evidence type="ECO:0000256" key="1">
    <source>
        <dbReference type="ARBA" id="ARBA00007689"/>
    </source>
</evidence>
<name>A0A849K942_9BURK</name>
<comment type="caution">
    <text evidence="3">The sequence shown here is derived from an EMBL/GenBank/DDBJ whole genome shotgun (WGS) entry which is preliminary data.</text>
</comment>
<sequence>MEGQARLPTTSSTKEYLLLSRGQWDADKSPEEIQAAIDAFYAWHARLVAEGRFKPGQRLAKTAKLVTRSGIVDGPFTEAKEVVGGYWFVLAGSLEEAARIVADNPCLACGLAFEIRPIEAERASAWRETNETPGRAGQAGRA</sequence>